<dbReference type="Pfam" id="PF01557">
    <property type="entry name" value="FAA_hydrolase"/>
    <property type="match status" value="1"/>
</dbReference>
<dbReference type="PANTHER" id="PTHR11820">
    <property type="entry name" value="ACYLPYRUVASE"/>
    <property type="match status" value="1"/>
</dbReference>
<dbReference type="Gene3D" id="3.90.850.10">
    <property type="entry name" value="Fumarylacetoacetase-like, C-terminal domain"/>
    <property type="match status" value="1"/>
</dbReference>
<proteinExistence type="predicted"/>
<sequence length="203" mass="22388">MNTINFANQIISPSKVVCIGRNYVDHIHELGNEVPDDMVVFNKPNSAISSELNAFHQEQLHYEGELCFLVEDGKFVAVGFGLDLTKRELQSKLKAKGLPWERAKAFNGAAVLSDFVAIENIDESLSLELCINGEVIQAGGVELMMYKPDQILQELSSFIDLVDGDIVMTGTPKGVGMICQGDIFEGKILLNEKVLISKTWQAI</sequence>
<keyword evidence="4" id="KW-1185">Reference proteome</keyword>
<organism evidence="3 4">
    <name type="scientific">Thalassotalea nanhaiensis</name>
    <dbReference type="NCBI Taxonomy" id="3065648"/>
    <lineage>
        <taxon>Bacteria</taxon>
        <taxon>Pseudomonadati</taxon>
        <taxon>Pseudomonadota</taxon>
        <taxon>Gammaproteobacteria</taxon>
        <taxon>Alteromonadales</taxon>
        <taxon>Colwelliaceae</taxon>
        <taxon>Thalassotalea</taxon>
    </lineage>
</organism>
<feature type="domain" description="Fumarylacetoacetase-like C-terminal" evidence="2">
    <location>
        <begin position="15"/>
        <end position="184"/>
    </location>
</feature>
<accession>A0ABY9TLE1</accession>
<dbReference type="InterPro" id="IPR011234">
    <property type="entry name" value="Fumarylacetoacetase-like_C"/>
</dbReference>
<keyword evidence="1" id="KW-0479">Metal-binding</keyword>
<dbReference type="Proteomes" id="UP001248581">
    <property type="component" value="Chromosome"/>
</dbReference>
<name>A0ABY9TLE1_9GAMM</name>
<keyword evidence="3" id="KW-0378">Hydrolase</keyword>
<evidence type="ECO:0000313" key="4">
    <source>
        <dbReference type="Proteomes" id="UP001248581"/>
    </source>
</evidence>
<reference evidence="4" key="1">
    <citation type="submission" date="2023-09" db="EMBL/GenBank/DDBJ databases">
        <authorList>
            <person name="Li S."/>
            <person name="Li X."/>
            <person name="Zhang C."/>
            <person name="Zhao Z."/>
        </authorList>
    </citation>
    <scope>NUCLEOTIDE SEQUENCE [LARGE SCALE GENOMIC DNA]</scope>
    <source>
        <strain evidence="4">SQ345</strain>
    </source>
</reference>
<evidence type="ECO:0000256" key="1">
    <source>
        <dbReference type="ARBA" id="ARBA00022723"/>
    </source>
</evidence>
<dbReference type="PANTHER" id="PTHR11820:SF7">
    <property type="entry name" value="ACYLPYRUVASE FAHD1, MITOCHONDRIAL"/>
    <property type="match status" value="1"/>
</dbReference>
<dbReference type="SUPFAM" id="SSF56529">
    <property type="entry name" value="FAH"/>
    <property type="match status" value="1"/>
</dbReference>
<evidence type="ECO:0000259" key="2">
    <source>
        <dbReference type="Pfam" id="PF01557"/>
    </source>
</evidence>
<dbReference type="EMBL" id="CP134146">
    <property type="protein sequence ID" value="WNC69536.1"/>
    <property type="molecule type" value="Genomic_DNA"/>
</dbReference>
<dbReference type="GO" id="GO:0016787">
    <property type="term" value="F:hydrolase activity"/>
    <property type="evidence" value="ECO:0007669"/>
    <property type="project" value="UniProtKB-KW"/>
</dbReference>
<evidence type="ECO:0000313" key="3">
    <source>
        <dbReference type="EMBL" id="WNC69536.1"/>
    </source>
</evidence>
<dbReference type="RefSeq" id="WP_348388678.1">
    <property type="nucleotide sequence ID" value="NZ_CP134146.1"/>
</dbReference>
<gene>
    <name evidence="3" type="ORF">RI845_05150</name>
</gene>
<protein>
    <submittedName>
        <fullName evidence="3">Fumarylacetoacetate hydrolase family protein</fullName>
    </submittedName>
</protein>
<dbReference type="InterPro" id="IPR036663">
    <property type="entry name" value="Fumarylacetoacetase_C_sf"/>
</dbReference>